<dbReference type="EMBL" id="KN716193">
    <property type="protein sequence ID" value="KJH50985.1"/>
    <property type="molecule type" value="Genomic_DNA"/>
</dbReference>
<evidence type="ECO:0000313" key="2">
    <source>
        <dbReference type="Proteomes" id="UP000053766"/>
    </source>
</evidence>
<accession>A0A0D8Y2Q3</accession>
<reference evidence="1 2" key="1">
    <citation type="submission" date="2013-11" db="EMBL/GenBank/DDBJ databases">
        <title>Draft genome of the bovine lungworm Dictyocaulus viviparus.</title>
        <authorList>
            <person name="Mitreva M."/>
        </authorList>
    </citation>
    <scope>NUCLEOTIDE SEQUENCE [LARGE SCALE GENOMIC DNA]</scope>
    <source>
        <strain evidence="1 2">HannoverDv2000</strain>
    </source>
</reference>
<keyword evidence="2" id="KW-1185">Reference proteome</keyword>
<dbReference type="STRING" id="29172.A0A0D8Y2Q3"/>
<protein>
    <submittedName>
        <fullName evidence="1">Uncharacterized protein</fullName>
    </submittedName>
</protein>
<organism evidence="1 2">
    <name type="scientific">Dictyocaulus viviparus</name>
    <name type="common">Bovine lungworm</name>
    <dbReference type="NCBI Taxonomy" id="29172"/>
    <lineage>
        <taxon>Eukaryota</taxon>
        <taxon>Metazoa</taxon>
        <taxon>Ecdysozoa</taxon>
        <taxon>Nematoda</taxon>
        <taxon>Chromadorea</taxon>
        <taxon>Rhabditida</taxon>
        <taxon>Rhabditina</taxon>
        <taxon>Rhabditomorpha</taxon>
        <taxon>Strongyloidea</taxon>
        <taxon>Metastrongylidae</taxon>
        <taxon>Dictyocaulus</taxon>
    </lineage>
</organism>
<dbReference type="Proteomes" id="UP000053766">
    <property type="component" value="Unassembled WGS sequence"/>
</dbReference>
<sequence>MFENFAYDSASISDWQQAAVTVTENRYVVLNQIFIIGLMLHEWFSRKTRPVLLVTVTSKAINVEVNRHSCNWYNVMKISFITDTMLQVTTDLWSVPVEVIGSGGTQLFTVTNRSTILPFSSNDYVIADPERKSAAMIIYDVNSYHRIILCWDDSQCPVKRSSLRGIIRDLAAVLLADKLQPPRITDVPKWKAIFKFARKHQVLTGNAACCAEYAISRRVEIACIWISRDICEKIRFLKAITVGI</sequence>
<name>A0A0D8Y2Q3_DICVI</name>
<evidence type="ECO:0000313" key="1">
    <source>
        <dbReference type="EMBL" id="KJH50985.1"/>
    </source>
</evidence>
<reference evidence="2" key="2">
    <citation type="journal article" date="2016" name="Sci. Rep.">
        <title>Dictyocaulus viviparus genome, variome and transcriptome elucidate lungworm biology and support future intervention.</title>
        <authorList>
            <person name="McNulty S.N."/>
            <person name="Strube C."/>
            <person name="Rosa B.A."/>
            <person name="Martin J.C."/>
            <person name="Tyagi R."/>
            <person name="Choi Y.J."/>
            <person name="Wang Q."/>
            <person name="Hallsworth Pepin K."/>
            <person name="Zhang X."/>
            <person name="Ozersky P."/>
            <person name="Wilson R.K."/>
            <person name="Sternberg P.W."/>
            <person name="Gasser R.B."/>
            <person name="Mitreva M."/>
        </authorList>
    </citation>
    <scope>NUCLEOTIDE SEQUENCE [LARGE SCALE GENOMIC DNA]</scope>
    <source>
        <strain evidence="2">HannoverDv2000</strain>
    </source>
</reference>
<proteinExistence type="predicted"/>
<dbReference type="OrthoDB" id="10031169at2759"/>
<gene>
    <name evidence="1" type="ORF">DICVIV_02843</name>
</gene>
<dbReference type="AlphaFoldDB" id="A0A0D8Y2Q3"/>